<dbReference type="NCBIfam" id="TIGR04512">
    <property type="entry name" value="Mycopla_NOT_gsn"/>
    <property type="match status" value="1"/>
</dbReference>
<evidence type="ECO:0000313" key="3">
    <source>
        <dbReference type="Proteomes" id="UP001236620"/>
    </source>
</evidence>
<keyword evidence="1" id="KW-0812">Transmembrane</keyword>
<evidence type="ECO:0000256" key="1">
    <source>
        <dbReference type="SAM" id="Phobius"/>
    </source>
</evidence>
<protein>
    <submittedName>
        <fullName evidence="2">STREFT protein</fullName>
    </submittedName>
</protein>
<reference evidence="2" key="1">
    <citation type="submission" date="2023-07" db="EMBL/GenBank/DDBJ databases">
        <title>Genomic Encyclopedia of Type Strains, Phase IV (KMG-IV): sequencing the most valuable type-strain genomes for metagenomic binning, comparative biology and taxonomic classification.</title>
        <authorList>
            <person name="Goeker M."/>
        </authorList>
    </citation>
    <scope>NUCLEOTIDE SEQUENCE [LARGE SCALE GENOMIC DNA]</scope>
    <source>
        <strain evidence="2">DSM 22019</strain>
    </source>
</reference>
<feature type="transmembrane region" description="Helical" evidence="1">
    <location>
        <begin position="14"/>
        <end position="36"/>
    </location>
</feature>
<dbReference type="RefSeq" id="WP_307444984.1">
    <property type="nucleotide sequence ID" value="NZ_JAUSWP010000004.1"/>
</dbReference>
<proteinExistence type="predicted"/>
<comment type="caution">
    <text evidence="2">The sequence shown here is derived from an EMBL/GenBank/DDBJ whole genome shotgun (WGS) entry which is preliminary data.</text>
</comment>
<keyword evidence="1" id="KW-0472">Membrane</keyword>
<keyword evidence="3" id="KW-1185">Reference proteome</keyword>
<dbReference type="EMBL" id="JAUSWP010000004">
    <property type="protein sequence ID" value="MDQ0567903.1"/>
    <property type="molecule type" value="Genomic_DNA"/>
</dbReference>
<accession>A0ABU0NEP1</accession>
<name>A0ABU0NEP1_9MOLU</name>
<evidence type="ECO:0000313" key="2">
    <source>
        <dbReference type="EMBL" id="MDQ0567903.1"/>
    </source>
</evidence>
<keyword evidence="1" id="KW-1133">Transmembrane helix</keyword>
<dbReference type="InterPro" id="IPR030962">
    <property type="entry name" value="Mycopla_NOT_gsn"/>
</dbReference>
<organism evidence="2 3">
    <name type="scientific">Mycoplasma yeatsii</name>
    <dbReference type="NCBI Taxonomy" id="51365"/>
    <lineage>
        <taxon>Bacteria</taxon>
        <taxon>Bacillati</taxon>
        <taxon>Mycoplasmatota</taxon>
        <taxon>Mollicutes</taxon>
        <taxon>Mycoplasmataceae</taxon>
        <taxon>Mycoplasma</taxon>
    </lineage>
</organism>
<gene>
    <name evidence="2" type="ORF">J2Z63_000549</name>
</gene>
<dbReference type="Proteomes" id="UP001236620">
    <property type="component" value="Unassembled WGS sequence"/>
</dbReference>
<sequence>MAKLWKSLKDYKKWYVPILMLLVVISAFLGFTSSYVDNKKNKFINSVENYIKLSSYAVKGKILNDEEGIDANYINQRLANKKVIDELGSKFIWKPDNDSSVSDAKIGDVLESYFGKSNNLFTKQIQYIDKNDNNQLKDITNKSPDSIVPDSIEPLINQLSIVQNGLASISSQTLGLGIDLIQKNLLRTDSVIDSIKKNDIVKKVINYIVNNEKTLKSIGEFLINNHKLNPSFYKNLNVRQLFNKELNSLSTAITGQKHLNHNTDNLANDLSSFILRTVYEVIKTEFGKKDVGFIDKLKNAFNSFKNVFNREMLIKMLPELLRYIKSELYFSMYYVVNEKLSISELLDKRVESFKILAEDKLDLLVLIKGLAKVMQEEKYANRFLDFMFKRVDKSKVYFDSENKPSNLGTSNLFFDVINSVQGLLLNLSGVLKYFVPIIKGFVEQRQDDVKKIITDQINKLFEKVSAGHKRAYFTGNKLNIEIWAGTGIFSPNFVTGHVYIFGEKGIITTVINALQNLFSASSNISATLLNFIKHIFYRDKEFNFSFKDAFINISNIWKLFSDILDIRYIDNNNSELVLYLGLGPGKVVEAWSIYDVINLPNRNIVSFLGSIVKDINKVLDPFRTILNKLTEYKFINSPSEFVESRRSGINKTKWFPAYLEKATSYFKKQSDIKTPEYDLIKTLYDENGNFATEFTKKWADFIVPDIKDNTNPLLPIVKAITNNKPVKQKDKAEPAVINSLADVKNAIEVLGERIIPNDAFYRNIPSLKNINVPLSKLKALGIEGINDEPLNLFLDRIGTSVEQYLDIHPKESIGIDISAIGHILKSLYIKVTVTQSDKKAEEVKDKNILQTIIDSLDSHDSNNRSTKPNNSYFLWDKIKFTLDGQDLTNEITIDKSVSPLRYLIGIDQSGFIKKSISHSLSILLGGLNINDEFYNVSVNNKKSVTSLFEALSFVLNNKQKELNKEEYEKIGQYYEKDAWTTKHISSSRDEIKYKLIRTKYSTSQFNNIIGQEFEVTLEKQENNNSYWEIKSVVALNYNNLLQ</sequence>